<dbReference type="InterPro" id="IPR002818">
    <property type="entry name" value="DJ-1/PfpI"/>
</dbReference>
<dbReference type="EMBL" id="PJRP01000001">
    <property type="protein sequence ID" value="PLQ02432.1"/>
    <property type="molecule type" value="Genomic_DNA"/>
</dbReference>
<dbReference type="InterPro" id="IPR018060">
    <property type="entry name" value="HTH_AraC"/>
</dbReference>
<feature type="domain" description="HTH araC/xylS-type" evidence="3">
    <location>
        <begin position="236"/>
        <end position="335"/>
    </location>
</feature>
<dbReference type="InterPro" id="IPR029062">
    <property type="entry name" value="Class_I_gatase-like"/>
</dbReference>
<dbReference type="PANTHER" id="PTHR43130">
    <property type="entry name" value="ARAC-FAMILY TRANSCRIPTIONAL REGULATOR"/>
    <property type="match status" value="1"/>
</dbReference>
<evidence type="ECO:0000313" key="5">
    <source>
        <dbReference type="Proteomes" id="UP000234341"/>
    </source>
</evidence>
<gene>
    <name evidence="4" type="ORF">CYJ10_03835</name>
</gene>
<dbReference type="STRING" id="82633.GCA_000974605_05365"/>
<accession>A0A2N5CJP4</accession>
<dbReference type="OrthoDB" id="9177852at2"/>
<dbReference type="Proteomes" id="UP000234341">
    <property type="component" value="Unassembled WGS sequence"/>
</dbReference>
<dbReference type="InterPro" id="IPR052158">
    <property type="entry name" value="INH-QAR"/>
</dbReference>
<evidence type="ECO:0000259" key="3">
    <source>
        <dbReference type="PROSITE" id="PS01124"/>
    </source>
</evidence>
<dbReference type="PANTHER" id="PTHR43130:SF3">
    <property type="entry name" value="HTH-TYPE TRANSCRIPTIONAL REGULATOR RV1931C"/>
    <property type="match status" value="1"/>
</dbReference>
<dbReference type="InterPro" id="IPR009057">
    <property type="entry name" value="Homeodomain-like_sf"/>
</dbReference>
<keyword evidence="2" id="KW-0804">Transcription</keyword>
<organism evidence="4 5">
    <name type="scientific">Cupriavidus pauculus</name>
    <dbReference type="NCBI Taxonomy" id="82633"/>
    <lineage>
        <taxon>Bacteria</taxon>
        <taxon>Pseudomonadati</taxon>
        <taxon>Pseudomonadota</taxon>
        <taxon>Betaproteobacteria</taxon>
        <taxon>Burkholderiales</taxon>
        <taxon>Burkholderiaceae</taxon>
        <taxon>Cupriavidus</taxon>
    </lineage>
</organism>
<sequence>MLQNQPPPSAGNIEDMPRNILFVAYPDVSLLDLAGPQTVFWAASNYARARGLAGYRCHTTSFTGGMVATVEGTTVDSVSLASFDLRVVDTVIVPGSPTILEVAKNETALLDWLANASGKIRRMASVCSGAFLLAFAGLLNGKRATTHWAMLDRFRELFPTVELDPDAIFVRQQNLWTSAGVTTGIDLALAMVEADYGHEVALNAAKELAVYMKRPGAQPQLSEILISQSRQVPVFESLHLWIVQNLATQELSVEQLAEYVGMSPRNFARVYKEKTGRTPAKGVEHFRLEAARRQLQDPGRPIDVIAHECGFGTEDRMRVTFQRHFGLSPSEYRLKVNR</sequence>
<dbReference type="PROSITE" id="PS01124">
    <property type="entry name" value="HTH_ARAC_FAMILY_2"/>
    <property type="match status" value="1"/>
</dbReference>
<dbReference type="GO" id="GO:0003700">
    <property type="term" value="F:DNA-binding transcription factor activity"/>
    <property type="evidence" value="ECO:0007669"/>
    <property type="project" value="InterPro"/>
</dbReference>
<protein>
    <submittedName>
        <fullName evidence="4">AraC family transcriptional regulator</fullName>
    </submittedName>
</protein>
<comment type="caution">
    <text evidence="4">The sequence shown here is derived from an EMBL/GenBank/DDBJ whole genome shotgun (WGS) entry which is preliminary data.</text>
</comment>
<evidence type="ECO:0000313" key="4">
    <source>
        <dbReference type="EMBL" id="PLQ02432.1"/>
    </source>
</evidence>
<dbReference type="GO" id="GO:0043565">
    <property type="term" value="F:sequence-specific DNA binding"/>
    <property type="evidence" value="ECO:0007669"/>
    <property type="project" value="InterPro"/>
</dbReference>
<proteinExistence type="predicted"/>
<dbReference type="SMART" id="SM00342">
    <property type="entry name" value="HTH_ARAC"/>
    <property type="match status" value="1"/>
</dbReference>
<reference evidence="4 5" key="1">
    <citation type="submission" date="2017-12" db="EMBL/GenBank/DDBJ databases">
        <title>Genome sequence of the active heterotrophic nitrifier-denitrifier, Cupriavidus pauculus UM1.</title>
        <authorList>
            <person name="Putonti C."/>
            <person name="Castignetti D."/>
        </authorList>
    </citation>
    <scope>NUCLEOTIDE SEQUENCE [LARGE SCALE GENOMIC DNA]</scope>
    <source>
        <strain evidence="4 5">UM1</strain>
    </source>
</reference>
<evidence type="ECO:0000256" key="2">
    <source>
        <dbReference type="ARBA" id="ARBA00023163"/>
    </source>
</evidence>
<evidence type="ECO:0000256" key="1">
    <source>
        <dbReference type="ARBA" id="ARBA00023015"/>
    </source>
</evidence>
<dbReference type="Gene3D" id="3.40.50.880">
    <property type="match status" value="1"/>
</dbReference>
<dbReference type="Pfam" id="PF12833">
    <property type="entry name" value="HTH_18"/>
    <property type="match status" value="1"/>
</dbReference>
<dbReference type="SUPFAM" id="SSF52317">
    <property type="entry name" value="Class I glutamine amidotransferase-like"/>
    <property type="match status" value="1"/>
</dbReference>
<name>A0A2N5CJP4_9BURK</name>
<dbReference type="SUPFAM" id="SSF46689">
    <property type="entry name" value="Homeodomain-like"/>
    <property type="match status" value="2"/>
</dbReference>
<dbReference type="CDD" id="cd03137">
    <property type="entry name" value="GATase1_AraC_1"/>
    <property type="match status" value="1"/>
</dbReference>
<keyword evidence="1" id="KW-0805">Transcription regulation</keyword>
<dbReference type="AlphaFoldDB" id="A0A2N5CJP4"/>
<dbReference type="Gene3D" id="1.10.10.60">
    <property type="entry name" value="Homeodomain-like"/>
    <property type="match status" value="1"/>
</dbReference>
<dbReference type="Pfam" id="PF01965">
    <property type="entry name" value="DJ-1_PfpI"/>
    <property type="match status" value="1"/>
</dbReference>